<feature type="compositionally biased region" description="Gly residues" evidence="1">
    <location>
        <begin position="172"/>
        <end position="186"/>
    </location>
</feature>
<reference evidence="2 3" key="1">
    <citation type="submission" date="2023-06" db="EMBL/GenBank/DDBJ databases">
        <authorList>
            <person name="Oyuntsetseg B."/>
            <person name="Kim S.B."/>
        </authorList>
    </citation>
    <scope>NUCLEOTIDE SEQUENCE [LARGE SCALE GENOMIC DNA]</scope>
    <source>
        <strain evidence="2 3">2-2</strain>
    </source>
</reference>
<accession>A0ABY8Y0U7</accession>
<evidence type="ECO:0000256" key="1">
    <source>
        <dbReference type="SAM" id="MobiDB-lite"/>
    </source>
</evidence>
<feature type="region of interest" description="Disordered" evidence="1">
    <location>
        <begin position="171"/>
        <end position="225"/>
    </location>
</feature>
<evidence type="ECO:0000313" key="2">
    <source>
        <dbReference type="EMBL" id="WIV61488.1"/>
    </source>
</evidence>
<sequence>MGATDPGGRVPVENTAQALRRLAPGAGLRTPRDPNLRALAKALRSCSPAELARVHPEPVARVVLADQLRALDRAMTGLFGPETRCPEAARLVRAARYSRTWRTGVAGELLGRLRAEPGLRAAALGWAEVAGCRILAGELRGVPVVPGEEDGRRAAELAVAAVLPRPELDVAAGGGAGSDGGQGAGRTLGETGFGPPVHHPAPSGHPGPTNDFLPGGPPTPTSGFLDVSAIHLGERGFRVDVNADPPVDLVHDGHDLTLRALWWNGLGRVTDDLGHEYLILAKDRAGTGVVRHWCHPRPAPGARVLRLESAGYRGERLRLAPAAPGTCADVLVKLELTVRLGA</sequence>
<dbReference type="Proteomes" id="UP001227101">
    <property type="component" value="Chromosome"/>
</dbReference>
<dbReference type="RefSeq" id="WP_285459099.1">
    <property type="nucleotide sequence ID" value="NZ_CP127173.1"/>
</dbReference>
<evidence type="ECO:0000313" key="3">
    <source>
        <dbReference type="Proteomes" id="UP001227101"/>
    </source>
</evidence>
<gene>
    <name evidence="2" type="ORF">QP939_24215</name>
</gene>
<organism evidence="2 3">
    <name type="scientific">Amycolatopsis nalaikhensis</name>
    <dbReference type="NCBI Taxonomy" id="715472"/>
    <lineage>
        <taxon>Bacteria</taxon>
        <taxon>Bacillati</taxon>
        <taxon>Actinomycetota</taxon>
        <taxon>Actinomycetes</taxon>
        <taxon>Pseudonocardiales</taxon>
        <taxon>Pseudonocardiaceae</taxon>
        <taxon>Amycolatopsis</taxon>
    </lineage>
</organism>
<keyword evidence="3" id="KW-1185">Reference proteome</keyword>
<dbReference type="EMBL" id="CP127173">
    <property type="protein sequence ID" value="WIV61488.1"/>
    <property type="molecule type" value="Genomic_DNA"/>
</dbReference>
<proteinExistence type="predicted"/>
<protein>
    <submittedName>
        <fullName evidence="2">Uncharacterized protein</fullName>
    </submittedName>
</protein>
<name>A0ABY8Y0U7_9PSEU</name>